<dbReference type="RefSeq" id="WP_172209440.1">
    <property type="nucleotide sequence ID" value="NZ_BLLI01000051.1"/>
</dbReference>
<keyword evidence="2" id="KW-1185">Reference proteome</keyword>
<protein>
    <submittedName>
        <fullName evidence="1">Uncharacterized protein</fullName>
    </submittedName>
</protein>
<organism evidence="1 2">
    <name type="scientific">Pseudolactococcus hodotermopsidis</name>
    <dbReference type="NCBI Taxonomy" id="2709157"/>
    <lineage>
        <taxon>Bacteria</taxon>
        <taxon>Bacillati</taxon>
        <taxon>Bacillota</taxon>
        <taxon>Bacilli</taxon>
        <taxon>Lactobacillales</taxon>
        <taxon>Streptococcaceae</taxon>
        <taxon>Pseudolactococcus</taxon>
    </lineage>
</organism>
<evidence type="ECO:0000313" key="2">
    <source>
        <dbReference type="Proteomes" id="UP000480303"/>
    </source>
</evidence>
<gene>
    <name evidence="1" type="ORF">Hs30E_15480</name>
</gene>
<dbReference type="EMBL" id="BLLI01000051">
    <property type="protein sequence ID" value="GFH42997.1"/>
    <property type="molecule type" value="Genomic_DNA"/>
</dbReference>
<comment type="caution">
    <text evidence="1">The sequence shown here is derived from an EMBL/GenBank/DDBJ whole genome shotgun (WGS) entry which is preliminary data.</text>
</comment>
<dbReference type="AlphaFoldDB" id="A0A6A0BGT7"/>
<sequence>MINYIKYFIDRSDRSDCLSGNLKKNLNIVSENITHFLELSNHELLTRSDGTQIIVEKNISATAVAQIVSETDENVALKILEYNWFSNQGNLESKQLILKQIADYLEPQRKEMSSSNLSDILNVKNRLLPKIKKFVIL</sequence>
<name>A0A6A0BGT7_9LACT</name>
<evidence type="ECO:0000313" key="1">
    <source>
        <dbReference type="EMBL" id="GFH42997.1"/>
    </source>
</evidence>
<dbReference type="Proteomes" id="UP000480303">
    <property type="component" value="Unassembled WGS sequence"/>
</dbReference>
<accession>A0A6A0BGT7</accession>
<reference evidence="1 2" key="1">
    <citation type="submission" date="2020-02" db="EMBL/GenBank/DDBJ databases">
        <title>Draft genome sequence of Lactococcus sp. Hs30E4-3.</title>
        <authorList>
            <person name="Noda S."/>
            <person name="Yuki M."/>
            <person name="Ohkuma M."/>
        </authorList>
    </citation>
    <scope>NUCLEOTIDE SEQUENCE [LARGE SCALE GENOMIC DNA]</scope>
    <source>
        <strain evidence="1 2">Hs30E4-3</strain>
    </source>
</reference>
<proteinExistence type="predicted"/>